<gene>
    <name evidence="3" type="ORF">C361_05858</name>
</gene>
<evidence type="ECO:0000259" key="2">
    <source>
        <dbReference type="Pfam" id="PF08450"/>
    </source>
</evidence>
<dbReference type="InterPro" id="IPR013658">
    <property type="entry name" value="SGL"/>
</dbReference>
<dbReference type="Proteomes" id="UP000199727">
    <property type="component" value="Unassembled WGS sequence"/>
</dbReference>
<dbReference type="Gene3D" id="2.120.10.30">
    <property type="entry name" value="TolB, C-terminal domain"/>
    <property type="match status" value="1"/>
</dbReference>
<dbReference type="AlphaFoldDB" id="A0A854Q4Z7"/>
<dbReference type="SUPFAM" id="SSF63829">
    <property type="entry name" value="Calcium-dependent phosphotriesterase"/>
    <property type="match status" value="1"/>
</dbReference>
<dbReference type="OrthoDB" id="423498at2759"/>
<accession>A0A854Q4Z7</accession>
<sequence>MATNKNPDPHAKITSREMSVNTAGLQEWGMGGKTLPAPLGSPVKFILGAKVLSWKSKLIYAGFTMGALATLAYTASHILPSSSIAQASHLTTFKRRATPSEPPKNAQVISPKDFTVLPTVLPSYEFNGSSLFVPPGTTEQSLKAKPFHVYDDSFYDVIGSNPTLTLIADSGSDPLFHEAVVWYKATDEIFFVQNAGAKSAGTGLNKSAVVEKISLLEAAAVQKGEKHEAQVTVVNSTVQVVNPNGGTAYRGKIVFAGEGQGANVPPALYMLDPNEPYPTTVILNNYFGRQFNSLNDISVNPRNKELYFTDVTYGYLQDFRPPPGLPNQVYRFNMDTGVITVVADGLNMPNGLTFSPDGRHAYVTDTGIFSGFWGTNYTYPATIYRWDVQDDGTWENQKVFAYIHVGAADGIHTDSNGNVYAGVGDGVHVFNPHGLLIGKIYLGETSANFNFAGNGRMIICAETHLYYATLGASGWDPEA</sequence>
<protein>
    <submittedName>
        <fullName evidence="3">Gluconolactonase</fullName>
    </submittedName>
</protein>
<name>A0A854Q4Z7_CRYNE</name>
<reference evidence="3 4" key="1">
    <citation type="submission" date="2017-06" db="EMBL/GenBank/DDBJ databases">
        <title>Global population genomics of the pathogenic fungus Cryptococcus neoformans var. grubii.</title>
        <authorList>
            <person name="Cuomo C."/>
            <person name="Litvintseva A."/>
            <person name="Chen Y."/>
            <person name="Young S."/>
            <person name="Zeng Q."/>
            <person name="Chapman S."/>
            <person name="Gujja S."/>
            <person name="Saif S."/>
            <person name="Birren B."/>
        </authorList>
    </citation>
    <scope>NUCLEOTIDE SEQUENCE [LARGE SCALE GENOMIC DNA]</scope>
    <source>
        <strain evidence="3 4">Tu259-1</strain>
    </source>
</reference>
<evidence type="ECO:0000313" key="4">
    <source>
        <dbReference type="Proteomes" id="UP000199727"/>
    </source>
</evidence>
<evidence type="ECO:0000313" key="3">
    <source>
        <dbReference type="EMBL" id="OXG13718.1"/>
    </source>
</evidence>
<feature type="domain" description="SMP-30/Gluconolactonase/LRE-like region" evidence="2">
    <location>
        <begin position="269"/>
        <end position="455"/>
    </location>
</feature>
<dbReference type="PANTHER" id="PTHR47064:SF2">
    <property type="entry name" value="SMP-30_GLUCONOLACTONASE_LRE-LIKE REGION DOMAIN-CONTAINING PROTEIN-RELATED"/>
    <property type="match status" value="1"/>
</dbReference>
<feature type="transmembrane region" description="Helical" evidence="1">
    <location>
        <begin position="58"/>
        <end position="79"/>
    </location>
</feature>
<dbReference type="InterPro" id="IPR052988">
    <property type="entry name" value="Oryzine_lactonohydrolase"/>
</dbReference>
<keyword evidence="1" id="KW-0812">Transmembrane</keyword>
<comment type="caution">
    <text evidence="3">The sequence shown here is derived from an EMBL/GenBank/DDBJ whole genome shotgun (WGS) entry which is preliminary data.</text>
</comment>
<keyword evidence="1" id="KW-0472">Membrane</keyword>
<dbReference type="InterPro" id="IPR011042">
    <property type="entry name" value="6-blade_b-propeller_TolB-like"/>
</dbReference>
<proteinExistence type="predicted"/>
<dbReference type="EMBL" id="AMKT01000078">
    <property type="protein sequence ID" value="OXG13718.1"/>
    <property type="molecule type" value="Genomic_DNA"/>
</dbReference>
<dbReference type="Pfam" id="PF08450">
    <property type="entry name" value="SGL"/>
    <property type="match status" value="1"/>
</dbReference>
<keyword evidence="1" id="KW-1133">Transmembrane helix</keyword>
<dbReference type="PANTHER" id="PTHR47064">
    <property type="entry name" value="PUTATIVE (AFU_ORTHOLOGUE AFUA_1G08990)-RELATED"/>
    <property type="match status" value="1"/>
</dbReference>
<evidence type="ECO:0000256" key="1">
    <source>
        <dbReference type="SAM" id="Phobius"/>
    </source>
</evidence>
<organism evidence="3 4">
    <name type="scientific">Cryptococcus neoformans Tu259-1</name>
    <dbReference type="NCBI Taxonomy" id="1230072"/>
    <lineage>
        <taxon>Eukaryota</taxon>
        <taxon>Fungi</taxon>
        <taxon>Dikarya</taxon>
        <taxon>Basidiomycota</taxon>
        <taxon>Agaricomycotina</taxon>
        <taxon>Tremellomycetes</taxon>
        <taxon>Tremellales</taxon>
        <taxon>Cryptococcaceae</taxon>
        <taxon>Cryptococcus</taxon>
        <taxon>Cryptococcus neoformans species complex</taxon>
    </lineage>
</organism>